<dbReference type="PANTHER" id="PTHR37419:SF8">
    <property type="entry name" value="TOXIN YJJJ"/>
    <property type="match status" value="1"/>
</dbReference>
<dbReference type="Proteomes" id="UP000245059">
    <property type="component" value="Unassembled WGS sequence"/>
</dbReference>
<dbReference type="InterPro" id="IPR052028">
    <property type="entry name" value="HipA_Ser/Thr_kinase"/>
</dbReference>
<dbReference type="InterPro" id="IPR012893">
    <property type="entry name" value="HipA-like_C"/>
</dbReference>
<sequence>MKNLYKISVYYSGWGEDWHLGDLVSNGRQTIFEYSKEALKRGIEFSPKCLPLQSLSFTDFPAFQFQLPGLFADSLPDGWGLLLMDRFFKKKLGKNPDQINPLERLACLGDQTMGAFTYRPSSDITMTVQEMSLADIAEQMAAVQAGQDIDVLETLVVIGGSPQGARPKSQVYYNPITEQMSNQPIDGGEPWLVKFNAQDEDIEVCEIEKFYLDTAALCGLSVPESKVFHVNDKIAAIGMKRFDRLNDMRIPMHSLAGALHANFRIPNCSYGVYLRMTRFMTRNEPEVEKAFKYCVFNVCMNNRDDHTKNFSYLMNQNGEWALSPAYDLTYNPGLNGYHQMDVEGEAYKIKRENLINLAKNSGLDPKKSEVVIDAIIDIIKSRLRTLSDGKYAISENTAVMIKNKINENIGLLY</sequence>
<dbReference type="EMBL" id="QEWW01000012">
    <property type="protein sequence ID" value="PWD83456.1"/>
    <property type="molecule type" value="Genomic_DNA"/>
</dbReference>
<reference evidence="6" key="1">
    <citation type="journal article" date="2018" name="Genome Announc.">
        <title>Ignatzschineria cameli sp. nov., isolated from necrotic foot tissue of dromedaries (Camelus dromedarius) and associated maggots (Wohlfahrtia species) in Dubai.</title>
        <authorList>
            <person name="Tsang C.C."/>
            <person name="Tang J.Y."/>
            <person name="Fong J.Y."/>
            <person name="Kinne J."/>
            <person name="Lee H.H."/>
            <person name="Joseph M."/>
            <person name="Jose S."/>
            <person name="Schuster R.K."/>
            <person name="Tang Y."/>
            <person name="Sivakumar S."/>
            <person name="Chen J.H."/>
            <person name="Teng J.L."/>
            <person name="Lau S.K."/>
            <person name="Wernery U."/>
            <person name="Woo P.C."/>
        </authorList>
    </citation>
    <scope>NUCLEOTIDE SEQUENCE</scope>
    <source>
        <strain evidence="6">UAE-HKU57</strain>
        <strain evidence="7">UAE-HKU58</strain>
    </source>
</reference>
<evidence type="ECO:0000259" key="4">
    <source>
        <dbReference type="Pfam" id="PF07804"/>
    </source>
</evidence>
<dbReference type="GO" id="GO:0005829">
    <property type="term" value="C:cytosol"/>
    <property type="evidence" value="ECO:0007669"/>
    <property type="project" value="TreeGrafter"/>
</dbReference>
<proteinExistence type="inferred from homology"/>
<dbReference type="Pfam" id="PF07804">
    <property type="entry name" value="HipA_C"/>
    <property type="match status" value="1"/>
</dbReference>
<dbReference type="Proteomes" id="UP000245217">
    <property type="component" value="Unassembled WGS sequence"/>
</dbReference>
<evidence type="ECO:0000313" key="8">
    <source>
        <dbReference type="Proteomes" id="UP000245059"/>
    </source>
</evidence>
<keyword evidence="9" id="KW-1185">Reference proteome</keyword>
<dbReference type="AlphaFoldDB" id="A0A2U2AKP2"/>
<dbReference type="InterPro" id="IPR017508">
    <property type="entry name" value="HipA_N1"/>
</dbReference>
<feature type="domain" description="HipA N-terminal subdomain 1" evidence="5">
    <location>
        <begin position="16"/>
        <end position="118"/>
    </location>
</feature>
<dbReference type="Pfam" id="PF13657">
    <property type="entry name" value="Couple_hipA"/>
    <property type="match status" value="1"/>
</dbReference>
<name>A0A2U2AKP2_9GAMM</name>
<protein>
    <submittedName>
        <fullName evidence="6">Type II toxin-antitoxin system HipA family toxin</fullName>
    </submittedName>
</protein>
<comment type="caution">
    <text evidence="6">The sequence shown here is derived from an EMBL/GenBank/DDBJ whole genome shotgun (WGS) entry which is preliminary data.</text>
</comment>
<dbReference type="PANTHER" id="PTHR37419">
    <property type="entry name" value="SERINE/THREONINE-PROTEIN KINASE TOXIN HIPA"/>
    <property type="match status" value="1"/>
</dbReference>
<evidence type="ECO:0000256" key="1">
    <source>
        <dbReference type="ARBA" id="ARBA00010164"/>
    </source>
</evidence>
<keyword evidence="3" id="KW-0418">Kinase</keyword>
<dbReference type="EMBL" id="QEWV01000014">
    <property type="protein sequence ID" value="PWD89645.1"/>
    <property type="molecule type" value="Genomic_DNA"/>
</dbReference>
<dbReference type="Gene3D" id="1.10.1070.20">
    <property type="match status" value="1"/>
</dbReference>
<evidence type="ECO:0000259" key="5">
    <source>
        <dbReference type="Pfam" id="PF13657"/>
    </source>
</evidence>
<dbReference type="RefSeq" id="WP_109202310.1">
    <property type="nucleotide sequence ID" value="NZ_QEWS01000015.1"/>
</dbReference>
<evidence type="ECO:0000313" key="7">
    <source>
        <dbReference type="EMBL" id="PWD89645.1"/>
    </source>
</evidence>
<feature type="domain" description="HipA-like C-terminal" evidence="4">
    <location>
        <begin position="161"/>
        <end position="379"/>
    </location>
</feature>
<comment type="similarity">
    <text evidence="1">Belongs to the HipA Ser/Thr kinase family.</text>
</comment>
<gene>
    <name evidence="6" type="ORF">DC077_09905</name>
    <name evidence="7" type="ORF">DC078_09565</name>
</gene>
<evidence type="ECO:0000256" key="3">
    <source>
        <dbReference type="ARBA" id="ARBA00022777"/>
    </source>
</evidence>
<evidence type="ECO:0000313" key="6">
    <source>
        <dbReference type="EMBL" id="PWD83456.1"/>
    </source>
</evidence>
<keyword evidence="2" id="KW-0808">Transferase</keyword>
<evidence type="ECO:0000313" key="9">
    <source>
        <dbReference type="Proteomes" id="UP000245217"/>
    </source>
</evidence>
<accession>A0A2U2AKP2</accession>
<evidence type="ECO:0000256" key="2">
    <source>
        <dbReference type="ARBA" id="ARBA00022679"/>
    </source>
</evidence>
<reference evidence="8 9" key="2">
    <citation type="submission" date="2018-05" db="EMBL/GenBank/DDBJ databases">
        <title>Ignatzschineria dubaiensis sp. nov., isolated from necrotic foot tissues of dromedaries (Camelus dromedarius) and associated maggots in Dubai, United Arab Emirates.</title>
        <authorList>
            <person name="Tsang C.C."/>
            <person name="Tang J.Y.M."/>
            <person name="Fong J.Y.H."/>
            <person name="Kinne J."/>
            <person name="Lee H.H."/>
            <person name="Joseph M."/>
            <person name="Jose S."/>
            <person name="Schuster R.K."/>
            <person name="Tang Y."/>
            <person name="Sivakumar S."/>
            <person name="Chen J.H.K."/>
            <person name="Teng J.L.L."/>
            <person name="Lau S.K.P."/>
            <person name="Wernery U."/>
            <person name="Woo P.C.Y."/>
        </authorList>
    </citation>
    <scope>NUCLEOTIDE SEQUENCE [LARGE SCALE GENOMIC DNA]</scope>
    <source>
        <strain evidence="8">UAE-HKU57</strain>
        <strain evidence="9">UAE-HKU58</strain>
    </source>
</reference>
<dbReference type="GO" id="GO:0004674">
    <property type="term" value="F:protein serine/threonine kinase activity"/>
    <property type="evidence" value="ECO:0007669"/>
    <property type="project" value="TreeGrafter"/>
</dbReference>
<dbReference type="OrthoDB" id="9805913at2"/>
<organism evidence="6 8">
    <name type="scientific">Ignatzschineria cameli</name>
    <dbReference type="NCBI Taxonomy" id="2182793"/>
    <lineage>
        <taxon>Bacteria</taxon>
        <taxon>Pseudomonadati</taxon>
        <taxon>Pseudomonadota</taxon>
        <taxon>Gammaproteobacteria</taxon>
        <taxon>Cardiobacteriales</taxon>
        <taxon>Ignatzschineriaceae</taxon>
        <taxon>Ignatzschineria</taxon>
    </lineage>
</organism>